<comment type="caution">
    <text evidence="9">The sequence shown here is derived from an EMBL/GenBank/DDBJ whole genome shotgun (WGS) entry which is preliminary data.</text>
</comment>
<dbReference type="PROSITE" id="PS00108">
    <property type="entry name" value="PROTEIN_KINASE_ST"/>
    <property type="match status" value="1"/>
</dbReference>
<dbReference type="SMART" id="SM00441">
    <property type="entry name" value="FF"/>
    <property type="match status" value="2"/>
</dbReference>
<dbReference type="SUPFAM" id="SSF56112">
    <property type="entry name" value="Protein kinase-like (PK-like)"/>
    <property type="match status" value="1"/>
</dbReference>
<dbReference type="Gene3D" id="1.10.510.10">
    <property type="entry name" value="Transferase(Phosphotransferase) domain 1"/>
    <property type="match status" value="1"/>
</dbReference>
<proteinExistence type="predicted"/>
<evidence type="ECO:0000313" key="10">
    <source>
        <dbReference type="Proteomes" id="UP001491310"/>
    </source>
</evidence>
<feature type="region of interest" description="Disordered" evidence="7">
    <location>
        <begin position="524"/>
        <end position="560"/>
    </location>
</feature>
<dbReference type="Gene3D" id="1.10.10.440">
    <property type="entry name" value="FF domain"/>
    <property type="match status" value="2"/>
</dbReference>
<evidence type="ECO:0000256" key="3">
    <source>
        <dbReference type="ARBA" id="ARBA00022777"/>
    </source>
</evidence>
<dbReference type="PROSITE" id="PS00107">
    <property type="entry name" value="PROTEIN_KINASE_ATP"/>
    <property type="match status" value="1"/>
</dbReference>
<name>A0ABR2YBC6_9CHLO</name>
<reference evidence="9 10" key="1">
    <citation type="journal article" date="2024" name="Nat. Commun.">
        <title>Phylogenomics reveals the evolutionary origins of lichenization in chlorophyte algae.</title>
        <authorList>
            <person name="Puginier C."/>
            <person name="Libourel C."/>
            <person name="Otte J."/>
            <person name="Skaloud P."/>
            <person name="Haon M."/>
            <person name="Grisel S."/>
            <person name="Petersen M."/>
            <person name="Berrin J.G."/>
            <person name="Delaux P.M."/>
            <person name="Dal Grande F."/>
            <person name="Keller J."/>
        </authorList>
    </citation>
    <scope>NUCLEOTIDE SEQUENCE [LARGE SCALE GENOMIC DNA]</scope>
    <source>
        <strain evidence="9 10">SAG 216-7</strain>
    </source>
</reference>
<protein>
    <recommendedName>
        <fullName evidence="8">Protein kinase domain-containing protein</fullName>
    </recommendedName>
</protein>
<keyword evidence="1" id="KW-0808">Transferase</keyword>
<feature type="coiled-coil region" evidence="6">
    <location>
        <begin position="838"/>
        <end position="879"/>
    </location>
</feature>
<dbReference type="InterPro" id="IPR000719">
    <property type="entry name" value="Prot_kinase_dom"/>
</dbReference>
<dbReference type="Proteomes" id="UP001491310">
    <property type="component" value="Unassembled WGS sequence"/>
</dbReference>
<evidence type="ECO:0000256" key="1">
    <source>
        <dbReference type="ARBA" id="ARBA00022679"/>
    </source>
</evidence>
<dbReference type="PANTHER" id="PTHR46699">
    <property type="entry name" value="SERINE/THREONINE-PROTEIN KINASE STN8, CHLOROPLASTIC-RELATED"/>
    <property type="match status" value="1"/>
</dbReference>
<evidence type="ECO:0000256" key="4">
    <source>
        <dbReference type="ARBA" id="ARBA00022840"/>
    </source>
</evidence>
<dbReference type="EMBL" id="JALJOT010000018">
    <property type="protein sequence ID" value="KAK9901304.1"/>
    <property type="molecule type" value="Genomic_DNA"/>
</dbReference>
<feature type="binding site" evidence="5">
    <location>
        <position position="40"/>
    </location>
    <ligand>
        <name>ATP</name>
        <dbReference type="ChEBI" id="CHEBI:30616"/>
    </ligand>
</feature>
<dbReference type="InterPro" id="IPR011009">
    <property type="entry name" value="Kinase-like_dom_sf"/>
</dbReference>
<accession>A0ABR2YBC6</accession>
<dbReference type="PANTHER" id="PTHR46699:SF4">
    <property type="entry name" value="SERINE_THREONINE-PROTEIN KINASE STN7, CHLOROPLASTIC"/>
    <property type="match status" value="1"/>
</dbReference>
<keyword evidence="4 5" id="KW-0067">ATP-binding</keyword>
<keyword evidence="2 5" id="KW-0547">Nucleotide-binding</keyword>
<organism evidence="9 10">
    <name type="scientific">Coccomyxa subellipsoidea</name>
    <dbReference type="NCBI Taxonomy" id="248742"/>
    <lineage>
        <taxon>Eukaryota</taxon>
        <taxon>Viridiplantae</taxon>
        <taxon>Chlorophyta</taxon>
        <taxon>core chlorophytes</taxon>
        <taxon>Trebouxiophyceae</taxon>
        <taxon>Trebouxiophyceae incertae sedis</taxon>
        <taxon>Coccomyxaceae</taxon>
        <taxon>Coccomyxa</taxon>
    </lineage>
</organism>
<dbReference type="SUPFAM" id="SSF81698">
    <property type="entry name" value="FF domain"/>
    <property type="match status" value="2"/>
</dbReference>
<evidence type="ECO:0000256" key="7">
    <source>
        <dbReference type="SAM" id="MobiDB-lite"/>
    </source>
</evidence>
<keyword evidence="3" id="KW-0418">Kinase</keyword>
<sequence length="921" mass="100024">MMGPSLQLRPREGTLGEGSYGQVFEGALKMNGVTEHVVLKRVKTRVEGAEEMGQMELLLNVYAASKARGSIADFMGHCAVQPEEAKHRLTPGLWLVWRYEGSKTLAYYLKRRDCIRALAKDLAVPEEAVPATVMKHIFECLTALHNAGVVHRDVKPLNLVLAEKERRFKLIDLGAAADLRNGTNYTPDESILDPNYCPPEQYCLPTSAPHLGRQLAPLKLAISPLLWSRHKPDCFDSFSTGLVLMQLALPKLRSAGALRAFNKQFQAMRCDLNEWRARERLPASQSAALDIDDGAGWDLAQALLRPRKLEVRDDGGVEFINEGRGARLRIFAALKHRFLKQAALPVVQPDISWARSTSGGEGGGTGEVLERARRGGSVTDAAMSIWRRATGKLFDLESRIVMQAEALDQQTTKIKKLQDDLVTKDGRTRAQIEAEIAKESSSLKSMQDQLNTMTKEFTSTAAAAQRTLRGLFGGKAASAAPVPEGVPTAKLRPGYGAASPEGTAQERAARGLMKRVTLAEFGSAIGTATPQKAQPVIKQPEPEAPKEKKTEADADSASSRAGKAIAGAAVTGLYTGLKFTGLAVRVASGLAASIGKDAEKALSRAEAGQGAGALAREPARAAARPTRRASAAFMEMLRGARNPPVVATATWTDVSAQFEADPRCIAIAEPQRAQMFATFKDALAQLEEAKAAKERAAAAENYKALLRELGMSATSELRAMRQQLKELDLAVPAALGPEEQQRVFLELRGELRAERDFKALLEATPGITVGTSWPLVKRKMWTDARFEAVPEPRRVALFREFKALLSEVEAYQRSQASKQAEADRAAAEEATRLAAAEAKAKKDNLGGLQDEQARLKAEYDRMEAKLRDMEARLKLKEASLFEAGGVAAVAARDSRGNVVFRFDEQQADGEPSLNGSGLPKH</sequence>
<dbReference type="Gene3D" id="3.30.200.20">
    <property type="entry name" value="Phosphorylase Kinase, domain 1"/>
    <property type="match status" value="1"/>
</dbReference>
<dbReference type="InterPro" id="IPR002713">
    <property type="entry name" value="FF_domain"/>
</dbReference>
<evidence type="ECO:0000259" key="8">
    <source>
        <dbReference type="PROSITE" id="PS50011"/>
    </source>
</evidence>
<gene>
    <name evidence="9" type="ORF">WJX75_005502</name>
</gene>
<dbReference type="InterPro" id="IPR036517">
    <property type="entry name" value="FF_domain_sf"/>
</dbReference>
<dbReference type="InterPro" id="IPR008271">
    <property type="entry name" value="Ser/Thr_kinase_AS"/>
</dbReference>
<evidence type="ECO:0000256" key="6">
    <source>
        <dbReference type="SAM" id="Coils"/>
    </source>
</evidence>
<keyword evidence="6" id="KW-0175">Coiled coil</keyword>
<evidence type="ECO:0000313" key="9">
    <source>
        <dbReference type="EMBL" id="KAK9901304.1"/>
    </source>
</evidence>
<dbReference type="Pfam" id="PF01846">
    <property type="entry name" value="FF"/>
    <property type="match status" value="1"/>
</dbReference>
<feature type="coiled-coil region" evidence="6">
    <location>
        <begin position="429"/>
        <end position="456"/>
    </location>
</feature>
<keyword evidence="10" id="KW-1185">Reference proteome</keyword>
<feature type="compositionally biased region" description="Basic and acidic residues" evidence="7">
    <location>
        <begin position="540"/>
        <end position="552"/>
    </location>
</feature>
<dbReference type="SMART" id="SM00220">
    <property type="entry name" value="S_TKc"/>
    <property type="match status" value="1"/>
</dbReference>
<dbReference type="InterPro" id="IPR017441">
    <property type="entry name" value="Protein_kinase_ATP_BS"/>
</dbReference>
<evidence type="ECO:0000256" key="5">
    <source>
        <dbReference type="PROSITE-ProRule" id="PRU10141"/>
    </source>
</evidence>
<evidence type="ECO:0000256" key="2">
    <source>
        <dbReference type="ARBA" id="ARBA00022741"/>
    </source>
</evidence>
<dbReference type="PROSITE" id="PS50011">
    <property type="entry name" value="PROTEIN_KINASE_DOM"/>
    <property type="match status" value="1"/>
</dbReference>
<feature type="domain" description="Protein kinase" evidence="8">
    <location>
        <begin position="9"/>
        <end position="339"/>
    </location>
</feature>
<dbReference type="Pfam" id="PF00069">
    <property type="entry name" value="Pkinase"/>
    <property type="match status" value="1"/>
</dbReference>